<dbReference type="CDD" id="cd23134">
    <property type="entry name" value="RING-HC_ITT1-like"/>
    <property type="match status" value="1"/>
</dbReference>
<proteinExistence type="inferred from homology"/>
<evidence type="ECO:0000256" key="7">
    <source>
        <dbReference type="ARBA" id="ARBA00022723"/>
    </source>
</evidence>
<evidence type="ECO:0000256" key="9">
    <source>
        <dbReference type="ARBA" id="ARBA00022771"/>
    </source>
</evidence>
<dbReference type="SUPFAM" id="SSF54495">
    <property type="entry name" value="UBC-like"/>
    <property type="match status" value="1"/>
</dbReference>
<dbReference type="GO" id="GO:0061630">
    <property type="term" value="F:ubiquitin protein ligase activity"/>
    <property type="evidence" value="ECO:0007669"/>
    <property type="project" value="UniProtKB-EC"/>
</dbReference>
<dbReference type="SMART" id="SM00591">
    <property type="entry name" value="RWD"/>
    <property type="match status" value="1"/>
</dbReference>
<evidence type="ECO:0000256" key="6">
    <source>
        <dbReference type="ARBA" id="ARBA00022679"/>
    </source>
</evidence>
<dbReference type="EMBL" id="PNBA02000010">
    <property type="protein sequence ID" value="KAG6411532.1"/>
    <property type="molecule type" value="Genomic_DNA"/>
</dbReference>
<dbReference type="FunFam" id="1.20.120.1750:FF:000029">
    <property type="entry name" value="RBR-type E3 ubiquitin transferase"/>
    <property type="match status" value="1"/>
</dbReference>
<keyword evidence="10" id="KW-0833">Ubl conjugation pathway</keyword>
<feature type="domain" description="RING-type" evidence="14">
    <location>
        <begin position="332"/>
        <end position="380"/>
    </location>
</feature>
<dbReference type="Gene3D" id="3.10.110.10">
    <property type="entry name" value="Ubiquitin Conjugating Enzyme"/>
    <property type="match status" value="1"/>
</dbReference>
<evidence type="ECO:0000313" key="17">
    <source>
        <dbReference type="EMBL" id="KAG6411532.1"/>
    </source>
</evidence>
<dbReference type="AlphaFoldDB" id="A0A8X8XER7"/>
<dbReference type="CDD" id="cd23820">
    <property type="entry name" value="RWD_RNF14"/>
    <property type="match status" value="1"/>
</dbReference>
<evidence type="ECO:0000256" key="1">
    <source>
        <dbReference type="ARBA" id="ARBA00001798"/>
    </source>
</evidence>
<protein>
    <recommendedName>
        <fullName evidence="5">RBR-type E3 ubiquitin transferase</fullName>
        <ecNumber evidence="5">2.3.2.31</ecNumber>
    </recommendedName>
</protein>
<keyword evidence="6" id="KW-0808">Transferase</keyword>
<dbReference type="InterPro" id="IPR044066">
    <property type="entry name" value="TRIAD_supradom"/>
</dbReference>
<dbReference type="PANTHER" id="PTHR11685">
    <property type="entry name" value="RBR FAMILY RING FINGER AND IBR DOMAIN-CONTAINING"/>
    <property type="match status" value="1"/>
</dbReference>
<dbReference type="InterPro" id="IPR006575">
    <property type="entry name" value="RWD_dom"/>
</dbReference>
<name>A0A8X8XER7_SALSN</name>
<dbReference type="Proteomes" id="UP000298416">
    <property type="component" value="Unassembled WGS sequence"/>
</dbReference>
<evidence type="ECO:0000256" key="8">
    <source>
        <dbReference type="ARBA" id="ARBA00022737"/>
    </source>
</evidence>
<dbReference type="Pfam" id="PF13639">
    <property type="entry name" value="zf-RING_2"/>
    <property type="match status" value="1"/>
</dbReference>
<accession>A0A8X8XER7</accession>
<dbReference type="Pfam" id="PF26200">
    <property type="entry name" value="Rcat_RNF216"/>
    <property type="match status" value="1"/>
</dbReference>
<dbReference type="SMART" id="SM00184">
    <property type="entry name" value="RING"/>
    <property type="match status" value="3"/>
</dbReference>
<feature type="domain" description="RWD" evidence="15">
    <location>
        <begin position="142"/>
        <end position="277"/>
    </location>
</feature>
<comment type="catalytic activity">
    <reaction evidence="1">
        <text>[E2 ubiquitin-conjugating enzyme]-S-ubiquitinyl-L-cysteine + [acceptor protein]-L-lysine = [E2 ubiquitin-conjugating enzyme]-L-cysteine + [acceptor protein]-N(6)-ubiquitinyl-L-lysine.</text>
        <dbReference type="EC" id="2.3.2.31"/>
    </reaction>
</comment>
<keyword evidence="18" id="KW-1185">Reference proteome</keyword>
<reference evidence="17" key="1">
    <citation type="submission" date="2018-01" db="EMBL/GenBank/DDBJ databases">
        <authorList>
            <person name="Mao J.F."/>
        </authorList>
    </citation>
    <scope>NUCLEOTIDE SEQUENCE</scope>
    <source>
        <strain evidence="17">Huo1</strain>
        <tissue evidence="17">Leaf</tissue>
    </source>
</reference>
<evidence type="ECO:0000256" key="12">
    <source>
        <dbReference type="PROSITE-ProRule" id="PRU00175"/>
    </source>
</evidence>
<dbReference type="CDD" id="cd20341">
    <property type="entry name" value="BRcat_RBR_RNF14"/>
    <property type="match status" value="1"/>
</dbReference>
<evidence type="ECO:0000256" key="5">
    <source>
        <dbReference type="ARBA" id="ARBA00012251"/>
    </source>
</evidence>
<dbReference type="Pfam" id="PF05773">
    <property type="entry name" value="RWD"/>
    <property type="match status" value="1"/>
</dbReference>
<keyword evidence="9 12" id="KW-0863">Zinc-finger</keyword>
<dbReference type="GO" id="GO:0016567">
    <property type="term" value="P:protein ubiquitination"/>
    <property type="evidence" value="ECO:0007669"/>
    <property type="project" value="InterPro"/>
</dbReference>
<dbReference type="InterPro" id="IPR002867">
    <property type="entry name" value="IBR_dom"/>
</dbReference>
<dbReference type="FunFam" id="3.30.40.10:FF:000358">
    <property type="entry name" value="RBR-type E3 ubiquitin transferase"/>
    <property type="match status" value="1"/>
</dbReference>
<evidence type="ECO:0000256" key="11">
    <source>
        <dbReference type="ARBA" id="ARBA00022833"/>
    </source>
</evidence>
<evidence type="ECO:0000256" key="4">
    <source>
        <dbReference type="ARBA" id="ARBA00005884"/>
    </source>
</evidence>
<dbReference type="SMART" id="SM00647">
    <property type="entry name" value="IBR"/>
    <property type="match status" value="2"/>
</dbReference>
<gene>
    <name evidence="17" type="ORF">SASPL_129615</name>
</gene>
<evidence type="ECO:0000256" key="2">
    <source>
        <dbReference type="ARBA" id="ARBA00001947"/>
    </source>
</evidence>
<evidence type="ECO:0000313" key="18">
    <source>
        <dbReference type="Proteomes" id="UP000298416"/>
    </source>
</evidence>
<sequence length="728" mass="82073">MASKRQAYPGGRNNSKQNWTVKPHPTSSSSAESCQNPPDFNSLPYNQQNSVGVDAKQQASASAGNQRAGEGNSSSHNDEIDEDLIVKRLEELRFSAQEPELTEALLSINEQLQEDEVLPNFLHLFRSSTLAHDFFSFSVVVANLLAVESIYGDKIVVLENQSGMKCFQAHIHVEVPKDLRVTAKFNSSASHQNRDGNSSDFSYSFQVEYLPPIVLKCLLPKSYPSDCPPYFTISVQWLGSAKISDLCSKLDSIWLEQARQEVIYQWLEWLHGCTLSYLGFDDDIILGPYGVKNNGDRRAISGSVSPDVDIPTIKSYNDEECHENFCKNFQECSICLSEFPGTEFIRLPCQHYFCGKCLKTFSDMHITEGTVLKLQCPEAKCGGMIPPGLLKRLLGKEEFEHWESLMLEKTLESMTDVVYCPRCETPCLEDKDDHAQCSKCYYSFCTLCREKRHVGVECMSAEMKLAILQFAKCRNRIVQALLYLVLECGVLCLGPELDLNGQKQFLKESVDRQNSTSMKGEQRRREADMINQLLSMKEINRFAKQCPSCKMAISRTEGCNKMVCDNCGQYFCYRCNQAISGYDHFRSGTCELFPTEEIQRWEAEMNGRQIVGQIQAQMFANHGHSCPNCGQKNVKVRNITVFTTWGTTTTFSVGRAKTIIATCVRRWYDAVQSTMVPKAASNTQSDKRPYLLQLIGRFTSGLPYAAIGLSGGDWIKVKCSNRPMSNLR</sequence>
<dbReference type="EC" id="2.3.2.31" evidence="5"/>
<dbReference type="InterPro" id="IPR013083">
    <property type="entry name" value="Znf_RING/FYVE/PHD"/>
</dbReference>
<evidence type="ECO:0000259" key="14">
    <source>
        <dbReference type="PROSITE" id="PS50089"/>
    </source>
</evidence>
<dbReference type="SUPFAM" id="SSF57850">
    <property type="entry name" value="RING/U-box"/>
    <property type="match status" value="3"/>
</dbReference>
<keyword evidence="7" id="KW-0479">Metal-binding</keyword>
<dbReference type="InterPro" id="IPR016135">
    <property type="entry name" value="UBQ-conjugating_enzyme/RWD"/>
</dbReference>
<feature type="compositionally biased region" description="Polar residues" evidence="13">
    <location>
        <begin position="12"/>
        <end position="75"/>
    </location>
</feature>
<feature type="domain" description="RING-type" evidence="16">
    <location>
        <begin position="328"/>
        <end position="596"/>
    </location>
</feature>
<dbReference type="Gene3D" id="3.30.40.10">
    <property type="entry name" value="Zinc/RING finger domain, C3HC4 (zinc finger)"/>
    <property type="match status" value="1"/>
</dbReference>
<dbReference type="PROSITE" id="PS00518">
    <property type="entry name" value="ZF_RING_1"/>
    <property type="match status" value="1"/>
</dbReference>
<dbReference type="InterPro" id="IPR017907">
    <property type="entry name" value="Znf_RING_CS"/>
</dbReference>
<comment type="function">
    <text evidence="3">Might act as an E3 ubiquitin-protein ligase, or as part of E3 complex, which accepts ubiquitin from specific E2 ubiquitin-conjugating enzymes and then transfers it to substrates.</text>
</comment>
<organism evidence="17">
    <name type="scientific">Salvia splendens</name>
    <name type="common">Scarlet sage</name>
    <dbReference type="NCBI Taxonomy" id="180675"/>
    <lineage>
        <taxon>Eukaryota</taxon>
        <taxon>Viridiplantae</taxon>
        <taxon>Streptophyta</taxon>
        <taxon>Embryophyta</taxon>
        <taxon>Tracheophyta</taxon>
        <taxon>Spermatophyta</taxon>
        <taxon>Magnoliopsida</taxon>
        <taxon>eudicotyledons</taxon>
        <taxon>Gunneridae</taxon>
        <taxon>Pentapetalae</taxon>
        <taxon>asterids</taxon>
        <taxon>lamiids</taxon>
        <taxon>Lamiales</taxon>
        <taxon>Lamiaceae</taxon>
        <taxon>Nepetoideae</taxon>
        <taxon>Mentheae</taxon>
        <taxon>Salviinae</taxon>
        <taxon>Salvia</taxon>
        <taxon>Salvia subgen. Calosphace</taxon>
        <taxon>core Calosphace</taxon>
    </lineage>
</organism>
<dbReference type="Gene3D" id="1.20.120.1750">
    <property type="match status" value="1"/>
</dbReference>
<dbReference type="Pfam" id="PF01485">
    <property type="entry name" value="IBR"/>
    <property type="match status" value="1"/>
</dbReference>
<evidence type="ECO:0000259" key="16">
    <source>
        <dbReference type="PROSITE" id="PS51873"/>
    </source>
</evidence>
<evidence type="ECO:0000256" key="3">
    <source>
        <dbReference type="ARBA" id="ARBA00003976"/>
    </source>
</evidence>
<dbReference type="PROSITE" id="PS51873">
    <property type="entry name" value="TRIAD"/>
    <property type="match status" value="1"/>
</dbReference>
<dbReference type="InterPro" id="IPR001841">
    <property type="entry name" value="Znf_RING"/>
</dbReference>
<dbReference type="PROSITE" id="PS50089">
    <property type="entry name" value="ZF_RING_2"/>
    <property type="match status" value="1"/>
</dbReference>
<keyword evidence="8" id="KW-0677">Repeat</keyword>
<evidence type="ECO:0000259" key="15">
    <source>
        <dbReference type="PROSITE" id="PS50908"/>
    </source>
</evidence>
<dbReference type="PROSITE" id="PS50908">
    <property type="entry name" value="RWD"/>
    <property type="match status" value="1"/>
</dbReference>
<evidence type="ECO:0000256" key="10">
    <source>
        <dbReference type="ARBA" id="ARBA00022786"/>
    </source>
</evidence>
<comment type="caution">
    <text evidence="17">The sequence shown here is derived from an EMBL/GenBank/DDBJ whole genome shotgun (WGS) entry which is preliminary data.</text>
</comment>
<evidence type="ECO:0000256" key="13">
    <source>
        <dbReference type="SAM" id="MobiDB-lite"/>
    </source>
</evidence>
<feature type="region of interest" description="Disordered" evidence="13">
    <location>
        <begin position="1"/>
        <end position="80"/>
    </location>
</feature>
<comment type="cofactor">
    <cofactor evidence="2">
        <name>Zn(2+)</name>
        <dbReference type="ChEBI" id="CHEBI:29105"/>
    </cofactor>
</comment>
<dbReference type="GO" id="GO:0008270">
    <property type="term" value="F:zinc ion binding"/>
    <property type="evidence" value="ECO:0007669"/>
    <property type="project" value="UniProtKB-KW"/>
</dbReference>
<keyword evidence="11" id="KW-0862">Zinc</keyword>
<dbReference type="InterPro" id="IPR031127">
    <property type="entry name" value="E3_UB_ligase_RBR"/>
</dbReference>
<reference evidence="17" key="2">
    <citation type="submission" date="2020-08" db="EMBL/GenBank/DDBJ databases">
        <title>Plant Genome Project.</title>
        <authorList>
            <person name="Zhang R.-G."/>
        </authorList>
    </citation>
    <scope>NUCLEOTIDE SEQUENCE</scope>
    <source>
        <strain evidence="17">Huo1</strain>
        <tissue evidence="17">Leaf</tissue>
    </source>
</reference>
<comment type="similarity">
    <text evidence="4">Belongs to the RBR family. Ariadne subfamily.</text>
</comment>